<dbReference type="Proteomes" id="UP000076167">
    <property type="component" value="Unassembled WGS sequence"/>
</dbReference>
<dbReference type="EMBL" id="LPXL01000018">
    <property type="protein sequence ID" value="KZD04260.1"/>
    <property type="molecule type" value="Genomic_DNA"/>
</dbReference>
<dbReference type="NCBIfam" id="TIGR00786">
    <property type="entry name" value="dctM"/>
    <property type="match status" value="1"/>
</dbReference>
<feature type="transmembrane region" description="Helical" evidence="7">
    <location>
        <begin position="168"/>
        <end position="195"/>
    </location>
</feature>
<evidence type="ECO:0000313" key="9">
    <source>
        <dbReference type="EMBL" id="KZD04260.1"/>
    </source>
</evidence>
<feature type="transmembrane region" description="Helical" evidence="7">
    <location>
        <begin position="272"/>
        <end position="294"/>
    </location>
</feature>
<comment type="function">
    <text evidence="7">Part of the tripartite ATP-independent periplasmic (TRAP) transport system.</text>
</comment>
<keyword evidence="10" id="KW-1185">Reference proteome</keyword>
<keyword evidence="5 7" id="KW-1133">Transmembrane helix</keyword>
<dbReference type="PANTHER" id="PTHR33362">
    <property type="entry name" value="SIALIC ACID TRAP TRANSPORTER PERMEASE PROTEIN SIAT-RELATED"/>
    <property type="match status" value="1"/>
</dbReference>
<evidence type="ECO:0000313" key="10">
    <source>
        <dbReference type="Proteomes" id="UP000076167"/>
    </source>
</evidence>
<evidence type="ECO:0000256" key="4">
    <source>
        <dbReference type="ARBA" id="ARBA00022692"/>
    </source>
</evidence>
<feature type="transmembrane region" description="Helical" evidence="7">
    <location>
        <begin position="79"/>
        <end position="97"/>
    </location>
</feature>
<feature type="transmembrane region" description="Helical" evidence="7">
    <location>
        <begin position="12"/>
        <end position="35"/>
    </location>
</feature>
<evidence type="ECO:0000256" key="7">
    <source>
        <dbReference type="RuleBase" id="RU369079"/>
    </source>
</evidence>
<feature type="transmembrane region" description="Helical" evidence="7">
    <location>
        <begin position="400"/>
        <end position="426"/>
    </location>
</feature>
<sequence length="427" mass="44967">MAVSVILPLMFFLVFMGVPIAVSIGAAALVGVYSLHGVPGFYNAALALFDGATSFPLIAIPLFILAGALMNTSSISRRLIDFVSALIGFMRGGLAMVNIGVSLFFAEISGSAVADVAATGSVLIPGMKRKGYKGTFAAAITSSSASLAIIIPPSIPMILYGALSDTSIVQLFVAGVVPGLLGAFGLMCVSYYFAVKYDIPRDERFDLARVRKTFREAAWALTLPFIILGGIFGGLVTATEGAGLAVVAAVVIGAFIYRELDFSMFLDALREGINQTATVMLLVATSAVLGLYLTEEGLPQMLAAAITGFTNDPFVVLMLLNVLLLVLGCILHGAAAIILVVPIVLPLIQQVGIDPVHFGIILTLNLAIGQQTPPVASVLVTSCSIAKTDIWETTKVNVPFIGVLFAVLMAVTYLPFIPMTLVEFFYR</sequence>
<gene>
    <name evidence="9" type="ORF">AUP40_15855</name>
</gene>
<organism evidence="9 10">
    <name type="scientific">Thalassospira xiamenensis</name>
    <dbReference type="NCBI Taxonomy" id="220697"/>
    <lineage>
        <taxon>Bacteria</taxon>
        <taxon>Pseudomonadati</taxon>
        <taxon>Pseudomonadota</taxon>
        <taxon>Alphaproteobacteria</taxon>
        <taxon>Rhodospirillales</taxon>
        <taxon>Thalassospiraceae</taxon>
        <taxon>Thalassospira</taxon>
    </lineage>
</organism>
<comment type="similarity">
    <text evidence="7">Belongs to the TRAP transporter large permease family.</text>
</comment>
<proteinExistence type="inferred from homology"/>
<feature type="transmembrane region" description="Helical" evidence="7">
    <location>
        <begin position="314"/>
        <end position="344"/>
    </location>
</feature>
<dbReference type="Pfam" id="PF06808">
    <property type="entry name" value="DctM"/>
    <property type="match status" value="1"/>
</dbReference>
<name>A0ABR5Y3Z3_9PROT</name>
<feature type="transmembrane region" description="Helical" evidence="7">
    <location>
        <begin position="356"/>
        <end position="380"/>
    </location>
</feature>
<dbReference type="PANTHER" id="PTHR33362:SF2">
    <property type="entry name" value="TRAP TRANSPORTER LARGE PERMEASE PROTEIN"/>
    <property type="match status" value="1"/>
</dbReference>
<protein>
    <recommendedName>
        <fullName evidence="7">TRAP transporter large permease protein</fullName>
    </recommendedName>
</protein>
<keyword evidence="2" id="KW-1003">Cell membrane</keyword>
<evidence type="ECO:0000256" key="2">
    <source>
        <dbReference type="ARBA" id="ARBA00022475"/>
    </source>
</evidence>
<accession>A0ABR5Y3Z3</accession>
<evidence type="ECO:0000256" key="1">
    <source>
        <dbReference type="ARBA" id="ARBA00004429"/>
    </source>
</evidence>
<evidence type="ECO:0000256" key="3">
    <source>
        <dbReference type="ARBA" id="ARBA00022519"/>
    </source>
</evidence>
<dbReference type="InterPro" id="IPR010656">
    <property type="entry name" value="DctM"/>
</dbReference>
<feature type="transmembrane region" description="Helical" evidence="7">
    <location>
        <begin position="41"/>
        <end position="67"/>
    </location>
</feature>
<keyword evidence="7" id="KW-0813">Transport</keyword>
<feature type="transmembrane region" description="Helical" evidence="7">
    <location>
        <begin position="216"/>
        <end position="236"/>
    </location>
</feature>
<keyword evidence="6 7" id="KW-0472">Membrane</keyword>
<keyword evidence="4 7" id="KW-0812">Transmembrane</keyword>
<feature type="transmembrane region" description="Helical" evidence="7">
    <location>
        <begin position="242"/>
        <end position="260"/>
    </location>
</feature>
<feature type="transmembrane region" description="Helical" evidence="7">
    <location>
        <begin position="136"/>
        <end position="162"/>
    </location>
</feature>
<evidence type="ECO:0000256" key="6">
    <source>
        <dbReference type="ARBA" id="ARBA00023136"/>
    </source>
</evidence>
<evidence type="ECO:0000256" key="5">
    <source>
        <dbReference type="ARBA" id="ARBA00022989"/>
    </source>
</evidence>
<comment type="caution">
    <text evidence="9">The sequence shown here is derived from an EMBL/GenBank/DDBJ whole genome shotgun (WGS) entry which is preliminary data.</text>
</comment>
<evidence type="ECO:0000259" key="8">
    <source>
        <dbReference type="Pfam" id="PF06808"/>
    </source>
</evidence>
<reference evidence="9 10" key="1">
    <citation type="submission" date="2015-12" db="EMBL/GenBank/DDBJ databases">
        <title>Genome sequence of Thalassospira xiamenensis MCCC 1A03005.</title>
        <authorList>
            <person name="Lu L."/>
            <person name="Lai Q."/>
            <person name="Shao Z."/>
            <person name="Qian P."/>
        </authorList>
    </citation>
    <scope>NUCLEOTIDE SEQUENCE [LARGE SCALE GENOMIC DNA]</scope>
    <source>
        <strain evidence="9 10">MCCC 1A03005</strain>
    </source>
</reference>
<feature type="domain" description="TRAP C4-dicarboxylate transport system permease DctM subunit" evidence="8">
    <location>
        <begin position="9"/>
        <end position="415"/>
    </location>
</feature>
<dbReference type="InterPro" id="IPR004681">
    <property type="entry name" value="TRAP_DctM"/>
</dbReference>
<keyword evidence="3 7" id="KW-0997">Cell inner membrane</keyword>
<comment type="subcellular location">
    <subcellularLocation>
        <location evidence="1 7">Cell inner membrane</location>
        <topology evidence="1 7">Multi-pass membrane protein</topology>
    </subcellularLocation>
</comment>
<dbReference type="PIRSF" id="PIRSF006066">
    <property type="entry name" value="HI0050"/>
    <property type="match status" value="1"/>
</dbReference>
<comment type="subunit">
    <text evidence="7">The complex comprises the extracytoplasmic solute receptor protein and the two transmembrane proteins.</text>
</comment>